<name>D3SPN7_THEAH</name>
<dbReference type="STRING" id="638303.Thal_0490"/>
<accession>D3SPN7</accession>
<keyword evidence="2" id="KW-1185">Reference proteome</keyword>
<evidence type="ECO:0008006" key="3">
    <source>
        <dbReference type="Google" id="ProtNLM"/>
    </source>
</evidence>
<evidence type="ECO:0000313" key="1">
    <source>
        <dbReference type="EMBL" id="ADC89124.1"/>
    </source>
</evidence>
<proteinExistence type="predicted"/>
<protein>
    <recommendedName>
        <fullName evidence="3">DUF1122 domain-containing protein</fullName>
    </recommendedName>
</protein>
<organism evidence="1 2">
    <name type="scientific">Thermocrinis albus (strain DSM 14484 / JCM 11386 / HI 11/12)</name>
    <dbReference type="NCBI Taxonomy" id="638303"/>
    <lineage>
        <taxon>Bacteria</taxon>
        <taxon>Pseudomonadati</taxon>
        <taxon>Aquificota</taxon>
        <taxon>Aquificia</taxon>
        <taxon>Aquificales</taxon>
        <taxon>Aquificaceae</taxon>
        <taxon>Thermocrinis</taxon>
    </lineage>
</organism>
<dbReference type="EMBL" id="CP001931">
    <property type="protein sequence ID" value="ADC89124.1"/>
    <property type="molecule type" value="Genomic_DNA"/>
</dbReference>
<dbReference type="eggNOG" id="COG4353">
    <property type="taxonomic scope" value="Bacteria"/>
</dbReference>
<evidence type="ECO:0000313" key="2">
    <source>
        <dbReference type="Proteomes" id="UP000002043"/>
    </source>
</evidence>
<dbReference type="Proteomes" id="UP000002043">
    <property type="component" value="Chromosome"/>
</dbReference>
<dbReference type="SUPFAM" id="SSF55729">
    <property type="entry name" value="Acyl-CoA N-acyltransferases (Nat)"/>
    <property type="match status" value="1"/>
</dbReference>
<reference evidence="2" key="1">
    <citation type="journal article" date="2010" name="Stand. Genomic Sci.">
        <title>Complete genome sequence of Thermocrinis albus type strain (HI 11/12T).</title>
        <authorList>
            <person name="Wirth R."/>
            <person name="Sikorski J."/>
            <person name="Brambilla E."/>
            <person name="Misra M."/>
            <person name="Lapidus A."/>
            <person name="Copeland A."/>
            <person name="Nolan M."/>
            <person name="Lucas S."/>
            <person name="Chen F."/>
            <person name="Tice H."/>
            <person name="Cheng J.F."/>
            <person name="Han C."/>
            <person name="Detter J.C."/>
            <person name="Tapia R."/>
            <person name="Bruce D."/>
            <person name="Goodwin L."/>
            <person name="Pitluck S."/>
            <person name="Pati A."/>
            <person name="Anderson I."/>
            <person name="Ivanova N."/>
            <person name="Mavromatis K."/>
            <person name="Mikhailova N."/>
            <person name="Chen A."/>
            <person name="Palaniappan K."/>
            <person name="Bilek Y."/>
            <person name="Hader T."/>
            <person name="Land M."/>
            <person name="Hauser L."/>
            <person name="Chang Y.J."/>
            <person name="Jeffries C.D."/>
            <person name="Tindall B.J."/>
            <person name="Rohde M."/>
            <person name="Goker M."/>
            <person name="Bristow J."/>
            <person name="Eisen J.A."/>
            <person name="Markowitz V."/>
            <person name="Hugenholtz P."/>
            <person name="Kyrpides N.C."/>
            <person name="Klenk H.P."/>
        </authorList>
    </citation>
    <scope>NUCLEOTIDE SEQUENCE [LARGE SCALE GENOMIC DNA]</scope>
    <source>
        <strain evidence="2">DSM 14484 / JCM 11386 / HI 11/12</strain>
    </source>
</reference>
<dbReference type="InterPro" id="IPR016181">
    <property type="entry name" value="Acyl_CoA_acyltransferase"/>
</dbReference>
<dbReference type="Gene3D" id="3.40.630.30">
    <property type="match status" value="1"/>
</dbReference>
<dbReference type="InterPro" id="IPR008304">
    <property type="entry name" value="UCP017998"/>
</dbReference>
<sequence>MRLSKTTIDDLRSRLREGTEWGEGRFYAVKVKVGRFAEEEDFVMVLEDKHILTVKLFYGREPYWKPWAELFDIDTSFFESPAEDWLYRLLSDRFDRLFVEYYTDPKTMWELKKGVPVEETRLGKKLRDLGYVRFRDWYIPEGGREGGYKIQAER</sequence>
<gene>
    <name evidence="1" type="ordered locus">Thal_0490</name>
</gene>
<dbReference type="AlphaFoldDB" id="D3SPN7"/>
<dbReference type="RefSeq" id="WP_012991531.1">
    <property type="nucleotide sequence ID" value="NC_013894.1"/>
</dbReference>
<dbReference type="KEGG" id="tal:Thal_0490"/>
<dbReference type="Pfam" id="PF06557">
    <property type="entry name" value="DUF1122"/>
    <property type="match status" value="1"/>
</dbReference>
<dbReference type="HOGENOM" id="CLU_121769_0_0_0"/>